<comment type="caution">
    <text evidence="4">The sequence shown here is derived from an EMBL/GenBank/DDBJ whole genome shotgun (WGS) entry which is preliminary data.</text>
</comment>
<evidence type="ECO:0000259" key="3">
    <source>
        <dbReference type="SMART" id="SM01007"/>
    </source>
</evidence>
<proteinExistence type="predicted"/>
<keyword evidence="5" id="KW-1185">Reference proteome</keyword>
<evidence type="ECO:0000256" key="1">
    <source>
        <dbReference type="ARBA" id="ARBA00022723"/>
    </source>
</evidence>
<feature type="domain" description="Class II aldolase/adducin N-terminal" evidence="3">
    <location>
        <begin position="5"/>
        <end position="181"/>
    </location>
</feature>
<dbReference type="InterPro" id="IPR001303">
    <property type="entry name" value="Aldolase_II/adducin_N"/>
</dbReference>
<dbReference type="RefSeq" id="WP_378140511.1">
    <property type="nucleotide sequence ID" value="NZ_JBHSEF010000010.1"/>
</dbReference>
<reference evidence="5" key="1">
    <citation type="journal article" date="2019" name="Int. J. Syst. Evol. Microbiol.">
        <title>The Global Catalogue of Microorganisms (GCM) 10K type strain sequencing project: providing services to taxonomists for standard genome sequencing and annotation.</title>
        <authorList>
            <consortium name="The Broad Institute Genomics Platform"/>
            <consortium name="The Broad Institute Genome Sequencing Center for Infectious Disease"/>
            <person name="Wu L."/>
            <person name="Ma J."/>
        </authorList>
    </citation>
    <scope>NUCLEOTIDE SEQUENCE [LARGE SCALE GENOMIC DNA]</scope>
    <source>
        <strain evidence="5">CCUG 50353</strain>
    </source>
</reference>
<name>A0ABV8USK7_9BACL</name>
<evidence type="ECO:0000256" key="2">
    <source>
        <dbReference type="ARBA" id="ARBA00023239"/>
    </source>
</evidence>
<dbReference type="EMBL" id="JBHSEF010000010">
    <property type="protein sequence ID" value="MFC4354263.1"/>
    <property type="molecule type" value="Genomic_DNA"/>
</dbReference>
<evidence type="ECO:0000313" key="4">
    <source>
        <dbReference type="EMBL" id="MFC4354263.1"/>
    </source>
</evidence>
<dbReference type="Gene3D" id="3.40.225.10">
    <property type="entry name" value="Class II aldolase/adducin N-terminal domain"/>
    <property type="match status" value="1"/>
</dbReference>
<dbReference type="SUPFAM" id="SSF53639">
    <property type="entry name" value="AraD/HMP-PK domain-like"/>
    <property type="match status" value="1"/>
</dbReference>
<organism evidence="4 5">
    <name type="scientific">Chryseomicrobium palamuruense</name>
    <dbReference type="NCBI Taxonomy" id="682973"/>
    <lineage>
        <taxon>Bacteria</taxon>
        <taxon>Bacillati</taxon>
        <taxon>Bacillota</taxon>
        <taxon>Bacilli</taxon>
        <taxon>Bacillales</taxon>
        <taxon>Caryophanaceae</taxon>
        <taxon>Chryseomicrobium</taxon>
    </lineage>
</organism>
<protein>
    <submittedName>
        <fullName evidence="4">Class II aldolase/adducin family protein</fullName>
    </submittedName>
</protein>
<dbReference type="Pfam" id="PF00596">
    <property type="entry name" value="Aldolase_II"/>
    <property type="match status" value="1"/>
</dbReference>
<keyword evidence="2" id="KW-0456">Lyase</keyword>
<dbReference type="InterPro" id="IPR036409">
    <property type="entry name" value="Aldolase_II/adducin_N_sf"/>
</dbReference>
<sequence>MDLTQQLQHAGNYLMKYDLAWGNSGNISARVDQNSYLVTASGTFMGELQADDFVQVGLNNIHYPATKKPTKETPMHTAVYEARPDIGAVLHSSPFYSTLFACTSEPLEANYFIESMYYLQRIAYVDYHEPGSQSLGDEVREKAQQANILFLKNHGVLVFDSTLNEARMALQTLELTCRMVATSKASHLDLKAIGEADVTRFLEGGVYKPKRVWGK</sequence>
<dbReference type="PANTHER" id="PTHR22789">
    <property type="entry name" value="FUCULOSE PHOSPHATE ALDOLASE"/>
    <property type="match status" value="1"/>
</dbReference>
<gene>
    <name evidence="4" type="ORF">ACFO0S_04145</name>
</gene>
<keyword evidence="1" id="KW-0479">Metal-binding</keyword>
<evidence type="ECO:0000313" key="5">
    <source>
        <dbReference type="Proteomes" id="UP001595733"/>
    </source>
</evidence>
<dbReference type="PANTHER" id="PTHR22789:SF0">
    <property type="entry name" value="3-OXO-TETRONATE 4-PHOSPHATE DECARBOXYLASE-RELATED"/>
    <property type="match status" value="1"/>
</dbReference>
<dbReference type="InterPro" id="IPR050197">
    <property type="entry name" value="Aldolase_class_II_sugar_metab"/>
</dbReference>
<dbReference type="SMART" id="SM01007">
    <property type="entry name" value="Aldolase_II"/>
    <property type="match status" value="1"/>
</dbReference>
<dbReference type="Proteomes" id="UP001595733">
    <property type="component" value="Unassembled WGS sequence"/>
</dbReference>
<accession>A0ABV8USK7</accession>